<dbReference type="GO" id="GO:0005524">
    <property type="term" value="F:ATP binding"/>
    <property type="evidence" value="ECO:0007669"/>
    <property type="project" value="UniProtKB-UniRule"/>
</dbReference>
<evidence type="ECO:0000256" key="11">
    <source>
        <dbReference type="PROSITE-ProRule" id="PRU00560"/>
    </source>
</evidence>
<feature type="domain" description="UvrD-like helicase C-terminal" evidence="13">
    <location>
        <begin position="263"/>
        <end position="534"/>
    </location>
</feature>
<dbReference type="GO" id="GO:0043138">
    <property type="term" value="F:3'-5' DNA helicase activity"/>
    <property type="evidence" value="ECO:0007669"/>
    <property type="project" value="UniProtKB-EC"/>
</dbReference>
<evidence type="ECO:0000259" key="13">
    <source>
        <dbReference type="PROSITE" id="PS51217"/>
    </source>
</evidence>
<dbReference type="GO" id="GO:0000725">
    <property type="term" value="P:recombinational repair"/>
    <property type="evidence" value="ECO:0007669"/>
    <property type="project" value="TreeGrafter"/>
</dbReference>
<evidence type="ECO:0000313" key="15">
    <source>
        <dbReference type="Proteomes" id="UP000813637"/>
    </source>
</evidence>
<dbReference type="RefSeq" id="WP_004444951.1">
    <property type="nucleotide sequence ID" value="NZ_JAAMYB010000024.1"/>
</dbReference>
<dbReference type="GO" id="GO:0016787">
    <property type="term" value="F:hydrolase activity"/>
    <property type="evidence" value="ECO:0007669"/>
    <property type="project" value="UniProtKB-UniRule"/>
</dbReference>
<dbReference type="Gene3D" id="1.10.486.10">
    <property type="entry name" value="PCRA, domain 4"/>
    <property type="match status" value="1"/>
</dbReference>
<dbReference type="PROSITE" id="PS51198">
    <property type="entry name" value="UVRD_HELICASE_ATP_BIND"/>
    <property type="match status" value="1"/>
</dbReference>
<feature type="binding site" evidence="11">
    <location>
        <begin position="22"/>
        <end position="29"/>
    </location>
    <ligand>
        <name>ATP</name>
        <dbReference type="ChEBI" id="CHEBI:30616"/>
    </ligand>
</feature>
<keyword evidence="4 11" id="KW-0347">Helicase</keyword>
<organism evidence="14 15">
    <name type="scientific">Clostridium botulinum C</name>
    <dbReference type="NCBI Taxonomy" id="36828"/>
    <lineage>
        <taxon>Bacteria</taxon>
        <taxon>Bacillati</taxon>
        <taxon>Bacillota</taxon>
        <taxon>Clostridia</taxon>
        <taxon>Eubacteriales</taxon>
        <taxon>Clostridiaceae</taxon>
        <taxon>Clostridium</taxon>
    </lineage>
</organism>
<evidence type="ECO:0000256" key="1">
    <source>
        <dbReference type="ARBA" id="ARBA00009922"/>
    </source>
</evidence>
<keyword evidence="7" id="KW-0413">Isomerase</keyword>
<dbReference type="PROSITE" id="PS51217">
    <property type="entry name" value="UVRD_HELICASE_CTER"/>
    <property type="match status" value="1"/>
</dbReference>
<dbReference type="CDD" id="cd17932">
    <property type="entry name" value="DEXQc_UvrD"/>
    <property type="match status" value="1"/>
</dbReference>
<accession>A0A9Q3Z0H5</accession>
<dbReference type="PANTHER" id="PTHR11070">
    <property type="entry name" value="UVRD / RECB / PCRA DNA HELICASE FAMILY MEMBER"/>
    <property type="match status" value="1"/>
</dbReference>
<reference evidence="14" key="1">
    <citation type="submission" date="2020-02" db="EMBL/GenBank/DDBJ databases">
        <authorList>
            <person name="Fillo S."/>
            <person name="Giordani F."/>
            <person name="Tonon E."/>
            <person name="Drigo I."/>
            <person name="Anselmo A."/>
            <person name="Fortunato A."/>
            <person name="Bano L."/>
            <person name="Lista F."/>
        </authorList>
    </citation>
    <scope>NUCLEOTIDE SEQUENCE</scope>
    <source>
        <strain evidence="14">IZSVe-TV_9877_3_12</strain>
    </source>
</reference>
<gene>
    <name evidence="14" type="ORF">G8S53_12555</name>
</gene>
<dbReference type="InterPro" id="IPR027417">
    <property type="entry name" value="P-loop_NTPase"/>
</dbReference>
<dbReference type="AlphaFoldDB" id="A0A9Q3Z0H5"/>
<keyword evidence="5 11" id="KW-0067">ATP-binding</keyword>
<keyword evidence="6" id="KW-0238">DNA-binding</keyword>
<comment type="caution">
    <text evidence="14">The sequence shown here is derived from an EMBL/GenBank/DDBJ whole genome shotgun (WGS) entry which is preliminary data.</text>
</comment>
<evidence type="ECO:0000313" key="14">
    <source>
        <dbReference type="EMBL" id="MCD3196091.1"/>
    </source>
</evidence>
<evidence type="ECO:0000256" key="2">
    <source>
        <dbReference type="ARBA" id="ARBA00022741"/>
    </source>
</evidence>
<evidence type="ECO:0000256" key="3">
    <source>
        <dbReference type="ARBA" id="ARBA00022801"/>
    </source>
</evidence>
<sequence length="592" mass="69922">MNFNEQQLKAINFKDGACAVIAGAGSGKTTVLIERVKKLVQEHNVIPSDILIISFTVNTVKELKTKLKNINIEGVNIDTSHGICRRILLSEGIDIDAPVPWDIENLFNSNYSEKVDVDDILSFISFQKNNMKTYKDEFIFKDSKYEENKLRNYFKQYEDFKIKKNLKDSDDQLLDCYYLLHNKKNKYDHTFKYVLVDESQDNNLVQNLLLHEWCKSGNIFCIGDFRQCIYSFRGSKPDMFMNFDKEWNDATIINLDTNYRSCQDIVNKANNFVRRYYGNYRYYSNSKAYNNSKAHIDINTYMHQQDESNEVVNKIQKLLQEGEKPNEIAVLYRLNSHSHHVEGELRRRKIPYYISNNSSFFKRKEIEGVMSYLRLIDNPYDNSAFENIFKFRNYPIQFFSNKLLQDIKSFAGRNNLSLYEAFTLFKYKENWQEKNMKIFENNIEKLRLQKDKNIDICKLIDNVKLAFNIEEYIECKYSNREDQEDRLNSIETLKSFVKGNNLQGFINYAYNSSNKKKQDNKDCVKLMTIHSSKGLEFKHVFIIGIEDGKFPHKKSEIIDEARLFYVGVTRPKENLYLSQINQGNKFIEEYVS</sequence>
<keyword evidence="3 11" id="KW-0378">Hydrolase</keyword>
<dbReference type="Gene3D" id="1.10.10.160">
    <property type="match status" value="1"/>
</dbReference>
<feature type="domain" description="UvrD-like helicase ATP-binding" evidence="12">
    <location>
        <begin position="1"/>
        <end position="262"/>
    </location>
</feature>
<dbReference type="InterPro" id="IPR013986">
    <property type="entry name" value="DExx_box_DNA_helicase_dom_sf"/>
</dbReference>
<dbReference type="PANTHER" id="PTHR11070:SF2">
    <property type="entry name" value="ATP-DEPENDENT DNA HELICASE SRS2"/>
    <property type="match status" value="1"/>
</dbReference>
<comment type="catalytic activity">
    <reaction evidence="10">
        <text>ATP + H2O = ADP + phosphate + H(+)</text>
        <dbReference type="Rhea" id="RHEA:13065"/>
        <dbReference type="ChEBI" id="CHEBI:15377"/>
        <dbReference type="ChEBI" id="CHEBI:15378"/>
        <dbReference type="ChEBI" id="CHEBI:30616"/>
        <dbReference type="ChEBI" id="CHEBI:43474"/>
        <dbReference type="ChEBI" id="CHEBI:456216"/>
        <dbReference type="EC" id="5.6.2.4"/>
    </reaction>
</comment>
<evidence type="ECO:0000256" key="7">
    <source>
        <dbReference type="ARBA" id="ARBA00023235"/>
    </source>
</evidence>
<dbReference type="InterPro" id="IPR014017">
    <property type="entry name" value="DNA_helicase_UvrD-like_C"/>
</dbReference>
<protein>
    <recommendedName>
        <fullName evidence="9">DNA 3'-5' helicase</fullName>
        <ecNumber evidence="9">5.6.2.4</ecNumber>
    </recommendedName>
</protein>
<comment type="catalytic activity">
    <reaction evidence="8">
        <text>Couples ATP hydrolysis with the unwinding of duplex DNA by translocating in the 3'-5' direction.</text>
        <dbReference type="EC" id="5.6.2.4"/>
    </reaction>
</comment>
<dbReference type="Proteomes" id="UP000813637">
    <property type="component" value="Unassembled WGS sequence"/>
</dbReference>
<dbReference type="EC" id="5.6.2.4" evidence="9"/>
<evidence type="ECO:0000256" key="6">
    <source>
        <dbReference type="ARBA" id="ARBA00023125"/>
    </source>
</evidence>
<comment type="similarity">
    <text evidence="1">Belongs to the helicase family. UvrD subfamily.</text>
</comment>
<dbReference type="InterPro" id="IPR000212">
    <property type="entry name" value="DNA_helicase_UvrD/REP"/>
</dbReference>
<dbReference type="Gene3D" id="3.40.50.300">
    <property type="entry name" value="P-loop containing nucleotide triphosphate hydrolases"/>
    <property type="match status" value="2"/>
</dbReference>
<evidence type="ECO:0000256" key="5">
    <source>
        <dbReference type="ARBA" id="ARBA00022840"/>
    </source>
</evidence>
<evidence type="ECO:0000256" key="8">
    <source>
        <dbReference type="ARBA" id="ARBA00034617"/>
    </source>
</evidence>
<dbReference type="Pfam" id="PF00580">
    <property type="entry name" value="UvrD-helicase"/>
    <property type="match status" value="1"/>
</dbReference>
<dbReference type="InterPro" id="IPR014016">
    <property type="entry name" value="UvrD-like_ATP-bd"/>
</dbReference>
<evidence type="ECO:0000256" key="4">
    <source>
        <dbReference type="ARBA" id="ARBA00022806"/>
    </source>
</evidence>
<keyword evidence="2 11" id="KW-0547">Nucleotide-binding</keyword>
<evidence type="ECO:0000259" key="12">
    <source>
        <dbReference type="PROSITE" id="PS51198"/>
    </source>
</evidence>
<dbReference type="SUPFAM" id="SSF52540">
    <property type="entry name" value="P-loop containing nucleoside triphosphate hydrolases"/>
    <property type="match status" value="1"/>
</dbReference>
<name>A0A9Q3Z0H5_CLOBO</name>
<reference evidence="14" key="2">
    <citation type="journal article" date="2021" name="Microorganisms">
        <title>Extensive Genome Exploration of Clostridium botulinum Group III Field Strains.</title>
        <authorList>
            <person name="Fillo S."/>
            <person name="Giordani F."/>
            <person name="Tonon E."/>
            <person name="Drigo I."/>
            <person name="Anselmo A."/>
            <person name="Fortunato A."/>
            <person name="Lista F."/>
            <person name="Bano L."/>
        </authorList>
    </citation>
    <scope>NUCLEOTIDE SEQUENCE</scope>
    <source>
        <strain evidence="14">IZSVe-TV_9877_3_12</strain>
    </source>
</reference>
<evidence type="ECO:0000256" key="10">
    <source>
        <dbReference type="ARBA" id="ARBA00048988"/>
    </source>
</evidence>
<dbReference type="EMBL" id="JAAMYB010000024">
    <property type="protein sequence ID" value="MCD3196091.1"/>
    <property type="molecule type" value="Genomic_DNA"/>
</dbReference>
<evidence type="ECO:0000256" key="9">
    <source>
        <dbReference type="ARBA" id="ARBA00034808"/>
    </source>
</evidence>
<dbReference type="Pfam" id="PF13361">
    <property type="entry name" value="UvrD_C"/>
    <property type="match status" value="1"/>
</dbReference>
<dbReference type="GO" id="GO:0003677">
    <property type="term" value="F:DNA binding"/>
    <property type="evidence" value="ECO:0007669"/>
    <property type="project" value="UniProtKB-KW"/>
</dbReference>
<proteinExistence type="inferred from homology"/>